<evidence type="ECO:0000313" key="1">
    <source>
        <dbReference type="EMBL" id="CAJ1077249.1"/>
    </source>
</evidence>
<organism evidence="1 2">
    <name type="scientific">Xyrichtys novacula</name>
    <name type="common">Pearly razorfish</name>
    <name type="synonym">Hemipteronotus novacula</name>
    <dbReference type="NCBI Taxonomy" id="13765"/>
    <lineage>
        <taxon>Eukaryota</taxon>
        <taxon>Metazoa</taxon>
        <taxon>Chordata</taxon>
        <taxon>Craniata</taxon>
        <taxon>Vertebrata</taxon>
        <taxon>Euteleostomi</taxon>
        <taxon>Actinopterygii</taxon>
        <taxon>Neopterygii</taxon>
        <taxon>Teleostei</taxon>
        <taxon>Neoteleostei</taxon>
        <taxon>Acanthomorphata</taxon>
        <taxon>Eupercaria</taxon>
        <taxon>Labriformes</taxon>
        <taxon>Labridae</taxon>
        <taxon>Xyrichtys</taxon>
    </lineage>
</organism>
<protein>
    <submittedName>
        <fullName evidence="1">NAD kinase-like isoform X2</fullName>
    </submittedName>
</protein>
<keyword evidence="1" id="KW-0808">Transferase</keyword>
<name>A0AAV1GVT5_XYRNO</name>
<evidence type="ECO:0000313" key="2">
    <source>
        <dbReference type="Proteomes" id="UP001178508"/>
    </source>
</evidence>
<keyword evidence="2" id="KW-1185">Reference proteome</keyword>
<dbReference type="Proteomes" id="UP001178508">
    <property type="component" value="Chromosome 17"/>
</dbReference>
<accession>A0AAV1GVT5</accession>
<reference evidence="1" key="1">
    <citation type="submission" date="2023-08" db="EMBL/GenBank/DDBJ databases">
        <authorList>
            <person name="Alioto T."/>
            <person name="Alioto T."/>
            <person name="Gomez Garrido J."/>
        </authorList>
    </citation>
    <scope>NUCLEOTIDE SEQUENCE</scope>
</reference>
<dbReference type="EMBL" id="OY660880">
    <property type="protein sequence ID" value="CAJ1077249.1"/>
    <property type="molecule type" value="Genomic_DNA"/>
</dbReference>
<dbReference type="GO" id="GO:0016301">
    <property type="term" value="F:kinase activity"/>
    <property type="evidence" value="ECO:0007669"/>
    <property type="project" value="UniProtKB-KW"/>
</dbReference>
<keyword evidence="1" id="KW-0418">Kinase</keyword>
<gene>
    <name evidence="1" type="ORF">XNOV1_A015950</name>
</gene>
<dbReference type="AlphaFoldDB" id="A0AAV1GVT5"/>
<proteinExistence type="predicted"/>
<sequence length="190" mass="21263">MDHYLLWRGPCMELSPPACYASNQGVFAGIAPAGLRREAATLALARKAQRHDWHILHNTTTTAAPPSRLKSRLPDNKAEQEMLNSTSEDISRDAFLAVSWTLSHPSIHSGRNLPQSWATLSRLRTGLGRFKTPMRKWGMVDSAACECDDPEQTSHHKISTCPLYRPPSEASLFDLGPEMLAWQHDTELDF</sequence>